<feature type="domain" description="MmgE/PrpD N-terminal" evidence="2">
    <location>
        <begin position="3"/>
        <end position="251"/>
    </location>
</feature>
<dbReference type="InterPro" id="IPR045337">
    <property type="entry name" value="MmgE_PrpD_C"/>
</dbReference>
<dbReference type="Gene3D" id="3.30.1330.120">
    <property type="entry name" value="2-methylcitrate dehydratase PrpD"/>
    <property type="match status" value="1"/>
</dbReference>
<dbReference type="InterPro" id="IPR045336">
    <property type="entry name" value="MmgE_PrpD_N"/>
</dbReference>
<evidence type="ECO:0000313" key="4">
    <source>
        <dbReference type="EMBL" id="MDR5653290.1"/>
    </source>
</evidence>
<dbReference type="PANTHER" id="PTHR16943">
    <property type="entry name" value="2-METHYLCITRATE DEHYDRATASE-RELATED"/>
    <property type="match status" value="1"/>
</dbReference>
<dbReference type="InterPro" id="IPR036148">
    <property type="entry name" value="MmgE/PrpD_sf"/>
</dbReference>
<dbReference type="InterPro" id="IPR042188">
    <property type="entry name" value="MmgE/PrpD_sf_2"/>
</dbReference>
<evidence type="ECO:0000259" key="3">
    <source>
        <dbReference type="Pfam" id="PF19305"/>
    </source>
</evidence>
<dbReference type="InterPro" id="IPR005656">
    <property type="entry name" value="MmgE_PrpD"/>
</dbReference>
<dbReference type="Pfam" id="PF03972">
    <property type="entry name" value="MmgE_PrpD_N"/>
    <property type="match status" value="1"/>
</dbReference>
<dbReference type="Gene3D" id="1.10.4100.10">
    <property type="entry name" value="2-methylcitrate dehydratase PrpD"/>
    <property type="match status" value="1"/>
</dbReference>
<sequence>MVQKFARLAKSTTLTDLPAEAVNESCRILLDSIGVAVAGIYELKGKAGIEYGRLTGGPVGAGDATIMGTGDRVSVFGAAFANGELINTLDMDAVMPPGHVTPYVLPGIMAVGESLAKDGRSVIEAIAVGHEISCRIGMGMDYLRDTKDGKVDPPPVFGYAETIFGAAAAIGMLRGHSEEVLANGLGVAGSISPVNSQVAWFQHAPSSTIKYLHAGVLTQSAFTAAYAAELGHRGDIQILDDAEFGYRRFIGTRRWFADRMVENLGEEWRFVQLSTFKPYPHCRILHALIDEMTEMLDTNRIGVEEIEGIKVFVEGMVEQPVWLNREILTPHDAQFSIAHGIAVGAHRVPPGRAWMDPGLIFGDSVMNLMKKVTHEVHPDYVKLLTGNAASRPAKLEIRARGQIFTGERRYPKGSKSPDPASFMTDGELIAKFLNNVDGILPRANAERIVDLAMNLAKVEDMGEIMRLTAPTPGTAAAA</sequence>
<evidence type="ECO:0000259" key="2">
    <source>
        <dbReference type="Pfam" id="PF03972"/>
    </source>
</evidence>
<dbReference type="EMBL" id="JAVKPH010000012">
    <property type="protein sequence ID" value="MDR5653290.1"/>
    <property type="molecule type" value="Genomic_DNA"/>
</dbReference>
<name>A0ABU1F8U7_9RHOB</name>
<dbReference type="Pfam" id="PF19305">
    <property type="entry name" value="MmgE_PrpD_C"/>
    <property type="match status" value="1"/>
</dbReference>
<dbReference type="InterPro" id="IPR042183">
    <property type="entry name" value="MmgE/PrpD_sf_1"/>
</dbReference>
<keyword evidence="5" id="KW-1185">Reference proteome</keyword>
<feature type="domain" description="MmgE/PrpD C-terminal" evidence="3">
    <location>
        <begin position="279"/>
        <end position="453"/>
    </location>
</feature>
<dbReference type="PANTHER" id="PTHR16943:SF8">
    <property type="entry name" value="2-METHYLCITRATE DEHYDRATASE"/>
    <property type="match status" value="1"/>
</dbReference>
<proteinExistence type="inferred from homology"/>
<dbReference type="RefSeq" id="WP_310457582.1">
    <property type="nucleotide sequence ID" value="NZ_JAVKPH010000012.1"/>
</dbReference>
<dbReference type="Proteomes" id="UP001247754">
    <property type="component" value="Unassembled WGS sequence"/>
</dbReference>
<evidence type="ECO:0000256" key="1">
    <source>
        <dbReference type="ARBA" id="ARBA00006174"/>
    </source>
</evidence>
<reference evidence="4 5" key="1">
    <citation type="submission" date="2023-09" db="EMBL/GenBank/DDBJ databases">
        <title>Xinfangfangia sedmenti sp. nov., isolated the sedment.</title>
        <authorList>
            <person name="Xu L."/>
        </authorList>
    </citation>
    <scope>NUCLEOTIDE SEQUENCE [LARGE SCALE GENOMIC DNA]</scope>
    <source>
        <strain evidence="4 5">LG-4</strain>
    </source>
</reference>
<comment type="similarity">
    <text evidence="1">Belongs to the PrpD family.</text>
</comment>
<accession>A0ABU1F8U7</accession>
<dbReference type="SUPFAM" id="SSF103378">
    <property type="entry name" value="2-methylcitrate dehydratase PrpD"/>
    <property type="match status" value="1"/>
</dbReference>
<protein>
    <submittedName>
        <fullName evidence="4">MmgE/PrpD family protein</fullName>
    </submittedName>
</protein>
<evidence type="ECO:0000313" key="5">
    <source>
        <dbReference type="Proteomes" id="UP001247754"/>
    </source>
</evidence>
<gene>
    <name evidence="4" type="ORF">RGD00_11790</name>
</gene>
<comment type="caution">
    <text evidence="4">The sequence shown here is derived from an EMBL/GenBank/DDBJ whole genome shotgun (WGS) entry which is preliminary data.</text>
</comment>
<organism evidence="4 5">
    <name type="scientific">Ruixingdingia sedimenti</name>
    <dbReference type="NCBI Taxonomy" id="3073604"/>
    <lineage>
        <taxon>Bacteria</taxon>
        <taxon>Pseudomonadati</taxon>
        <taxon>Pseudomonadota</taxon>
        <taxon>Alphaproteobacteria</taxon>
        <taxon>Rhodobacterales</taxon>
        <taxon>Paracoccaceae</taxon>
        <taxon>Ruixingdingia</taxon>
    </lineage>
</organism>